<accession>M8A0T3</accession>
<protein>
    <submittedName>
        <fullName evidence="1">Uncharacterized protein</fullName>
    </submittedName>
</protein>
<reference evidence="1" key="1">
    <citation type="journal article" date="2013" name="Nature">
        <title>Draft genome of the wheat A-genome progenitor Triticum urartu.</title>
        <authorList>
            <person name="Ling H.Q."/>
            <person name="Zhao S."/>
            <person name="Liu D."/>
            <person name="Wang J."/>
            <person name="Sun H."/>
            <person name="Zhang C."/>
            <person name="Fan H."/>
            <person name="Li D."/>
            <person name="Dong L."/>
            <person name="Tao Y."/>
            <person name="Gao C."/>
            <person name="Wu H."/>
            <person name="Li Y."/>
            <person name="Cui Y."/>
            <person name="Guo X."/>
            <person name="Zheng S."/>
            <person name="Wang B."/>
            <person name="Yu K."/>
            <person name="Liang Q."/>
            <person name="Yang W."/>
            <person name="Lou X."/>
            <person name="Chen J."/>
            <person name="Feng M."/>
            <person name="Jian J."/>
            <person name="Zhang X."/>
            <person name="Luo G."/>
            <person name="Jiang Y."/>
            <person name="Liu J."/>
            <person name="Wang Z."/>
            <person name="Sha Y."/>
            <person name="Zhang B."/>
            <person name="Wu H."/>
            <person name="Tang D."/>
            <person name="Shen Q."/>
            <person name="Xue P."/>
            <person name="Zou S."/>
            <person name="Wang X."/>
            <person name="Liu X."/>
            <person name="Wang F."/>
            <person name="Yang Y."/>
            <person name="An X."/>
            <person name="Dong Z."/>
            <person name="Zhang K."/>
            <person name="Zhang X."/>
            <person name="Luo M.C."/>
            <person name="Dvorak J."/>
            <person name="Tong Y."/>
            <person name="Wang J."/>
            <person name="Yang H."/>
            <person name="Li Z."/>
            <person name="Wang D."/>
            <person name="Zhang A."/>
            <person name="Wang J."/>
        </authorList>
    </citation>
    <scope>NUCLEOTIDE SEQUENCE</scope>
</reference>
<name>M8A0T3_TRIUA</name>
<organism evidence="1">
    <name type="scientific">Triticum urartu</name>
    <name type="common">Red wild einkorn</name>
    <name type="synonym">Crithodium urartu</name>
    <dbReference type="NCBI Taxonomy" id="4572"/>
    <lineage>
        <taxon>Eukaryota</taxon>
        <taxon>Viridiplantae</taxon>
        <taxon>Streptophyta</taxon>
        <taxon>Embryophyta</taxon>
        <taxon>Tracheophyta</taxon>
        <taxon>Spermatophyta</taxon>
        <taxon>Magnoliopsida</taxon>
        <taxon>Liliopsida</taxon>
        <taxon>Poales</taxon>
        <taxon>Poaceae</taxon>
        <taxon>BOP clade</taxon>
        <taxon>Pooideae</taxon>
        <taxon>Triticodae</taxon>
        <taxon>Triticeae</taxon>
        <taxon>Triticinae</taxon>
        <taxon>Triticum</taxon>
    </lineage>
</organism>
<proteinExistence type="predicted"/>
<dbReference type="AlphaFoldDB" id="M8A0T3"/>
<gene>
    <name evidence="1" type="ORF">TRIUR3_24209</name>
</gene>
<sequence>MPEEESEAARASGFLADDAPGGSGTWASASCATSASTTRFHSCLMAPKYPGADPGQK</sequence>
<evidence type="ECO:0000313" key="1">
    <source>
        <dbReference type="EMBL" id="EMS65556.1"/>
    </source>
</evidence>
<dbReference type="EMBL" id="KD043082">
    <property type="protein sequence ID" value="EMS65556.1"/>
    <property type="molecule type" value="Genomic_DNA"/>
</dbReference>